<dbReference type="PANTHER" id="PTHR43297">
    <property type="entry name" value="OLIGOPEPTIDE TRANSPORT ATP-BINDING PROTEIN APPD"/>
    <property type="match status" value="1"/>
</dbReference>
<name>A0A6L4X004_9BIFI</name>
<dbReference type="PANTHER" id="PTHR43297:SF2">
    <property type="entry name" value="DIPEPTIDE TRANSPORT ATP-BINDING PROTEIN DPPD"/>
    <property type="match status" value="1"/>
</dbReference>
<dbReference type="InterPro" id="IPR003593">
    <property type="entry name" value="AAA+_ATPase"/>
</dbReference>
<keyword evidence="7" id="KW-0472">Membrane</keyword>
<dbReference type="SUPFAM" id="SSF52540">
    <property type="entry name" value="P-loop containing nucleoside triphosphate hydrolases"/>
    <property type="match status" value="1"/>
</dbReference>
<dbReference type="GO" id="GO:0015833">
    <property type="term" value="P:peptide transport"/>
    <property type="evidence" value="ECO:0007669"/>
    <property type="project" value="InterPro"/>
</dbReference>
<dbReference type="InterPro" id="IPR050388">
    <property type="entry name" value="ABC_Ni/Peptide_Import"/>
</dbReference>
<dbReference type="AlphaFoldDB" id="A0A6L4X004"/>
<evidence type="ECO:0000313" key="12">
    <source>
        <dbReference type="Proteomes" id="UP000469943"/>
    </source>
</evidence>
<dbReference type="GO" id="GO:0016887">
    <property type="term" value="F:ATP hydrolysis activity"/>
    <property type="evidence" value="ECO:0007669"/>
    <property type="project" value="InterPro"/>
</dbReference>
<evidence type="ECO:0000256" key="5">
    <source>
        <dbReference type="ARBA" id="ARBA00022741"/>
    </source>
</evidence>
<evidence type="ECO:0000256" key="1">
    <source>
        <dbReference type="ARBA" id="ARBA00004202"/>
    </source>
</evidence>
<evidence type="ECO:0000256" key="6">
    <source>
        <dbReference type="ARBA" id="ARBA00022840"/>
    </source>
</evidence>
<keyword evidence="5" id="KW-0547">Nucleotide-binding</keyword>
<keyword evidence="6 11" id="KW-0067">ATP-binding</keyword>
<reference evidence="10 13" key="2">
    <citation type="submission" date="2019-10" db="EMBL/GenBank/DDBJ databases">
        <title>Characterization of the phylogenetic diversity of two novel species belonging to the genus Bifidobacterium: Bifidobacterium cebidarum sp. nov. and Bifidobacterium leontopitheci sp. nov.</title>
        <authorList>
            <person name="Lugli G.A."/>
            <person name="Duranti S."/>
            <person name="Milani C."/>
            <person name="Turroni F."/>
            <person name="Ventura M."/>
        </authorList>
    </citation>
    <scope>NUCLEOTIDE SEQUENCE [LARGE SCALE GENOMIC DNA]</scope>
    <source>
        <strain evidence="10 13">DSM 100688</strain>
    </source>
</reference>
<dbReference type="GO" id="GO:0005524">
    <property type="term" value="F:ATP binding"/>
    <property type="evidence" value="ECO:0007669"/>
    <property type="project" value="UniProtKB-KW"/>
</dbReference>
<feature type="region of interest" description="Disordered" evidence="8">
    <location>
        <begin position="1"/>
        <end position="25"/>
    </location>
</feature>
<proteinExistence type="inferred from homology"/>
<evidence type="ECO:0000259" key="9">
    <source>
        <dbReference type="PROSITE" id="PS50893"/>
    </source>
</evidence>
<dbReference type="InterPro" id="IPR013563">
    <property type="entry name" value="Oligopep_ABC_C"/>
</dbReference>
<organism evidence="10 13">
    <name type="scientific">Bifidobacterium ramosum</name>
    <dbReference type="NCBI Taxonomy" id="1798158"/>
    <lineage>
        <taxon>Bacteria</taxon>
        <taxon>Bacillati</taxon>
        <taxon>Actinomycetota</taxon>
        <taxon>Actinomycetes</taxon>
        <taxon>Bifidobacteriales</taxon>
        <taxon>Bifidobacteriaceae</taxon>
        <taxon>Bifidobacterium</taxon>
    </lineage>
</organism>
<sequence>MSQVNDLSAPLDTQDDTQDGTQDAQAQPLLSVDGLTVSFKAGRKDWITVVKGIDYTVGRGEVLGIVGESGCGKSVSSFSILRLHNERTTKYGGSIRFAGRNVFDMSNRELLDLRGGDIGFIFQNPMSSLNPLMTVGSQLRETVRAHRRGLGKDEIEQRCLSALRKAGADTPEEWMGKYPYQFSGGQLQRVVIGMALINEPKLLIADEPTTALDVTIQMQLLKVLRHLRDELGMSIILISHDMGVVAQTCDRVAVMYRGRIVETASAARLFSDPQHPYTKALLSATPPLDGPEPKRLKTVADSMAEIEAAYREQEHKEA</sequence>
<evidence type="ECO:0000313" key="13">
    <source>
        <dbReference type="Proteomes" id="UP000482084"/>
    </source>
</evidence>
<evidence type="ECO:0000256" key="4">
    <source>
        <dbReference type="ARBA" id="ARBA00022475"/>
    </source>
</evidence>
<comment type="caution">
    <text evidence="10">The sequence shown here is derived from an EMBL/GenBank/DDBJ whole genome shotgun (WGS) entry which is preliminary data.</text>
</comment>
<comment type="similarity">
    <text evidence="2">Belongs to the ABC transporter superfamily.</text>
</comment>
<keyword evidence="13" id="KW-1185">Reference proteome</keyword>
<evidence type="ECO:0000256" key="3">
    <source>
        <dbReference type="ARBA" id="ARBA00022448"/>
    </source>
</evidence>
<dbReference type="InterPro" id="IPR003439">
    <property type="entry name" value="ABC_transporter-like_ATP-bd"/>
</dbReference>
<dbReference type="Pfam" id="PF00005">
    <property type="entry name" value="ABC_tran"/>
    <property type="match status" value="1"/>
</dbReference>
<evidence type="ECO:0000313" key="11">
    <source>
        <dbReference type="EMBL" id="NEG71257.1"/>
    </source>
</evidence>
<dbReference type="InterPro" id="IPR017871">
    <property type="entry name" value="ABC_transporter-like_CS"/>
</dbReference>
<dbReference type="EMBL" id="WHZX01000002">
    <property type="protein sequence ID" value="NEG71257.1"/>
    <property type="molecule type" value="Genomic_DNA"/>
</dbReference>
<dbReference type="Pfam" id="PF08352">
    <property type="entry name" value="oligo_HPY"/>
    <property type="match status" value="1"/>
</dbReference>
<accession>A0A6L4X004</accession>
<keyword evidence="3" id="KW-0813">Transport</keyword>
<evidence type="ECO:0000313" key="10">
    <source>
        <dbReference type="EMBL" id="KAB8287795.1"/>
    </source>
</evidence>
<dbReference type="OrthoDB" id="3677453at2"/>
<dbReference type="InterPro" id="IPR027417">
    <property type="entry name" value="P-loop_NTPase"/>
</dbReference>
<dbReference type="Gene3D" id="3.40.50.300">
    <property type="entry name" value="P-loop containing nucleotide triphosphate hydrolases"/>
    <property type="match status" value="1"/>
</dbReference>
<dbReference type="FunFam" id="3.40.50.300:FF:000016">
    <property type="entry name" value="Oligopeptide ABC transporter ATP-binding component"/>
    <property type="match status" value="1"/>
</dbReference>
<dbReference type="SMART" id="SM00382">
    <property type="entry name" value="AAA"/>
    <property type="match status" value="1"/>
</dbReference>
<dbReference type="PROSITE" id="PS50893">
    <property type="entry name" value="ABC_TRANSPORTER_2"/>
    <property type="match status" value="1"/>
</dbReference>
<gene>
    <name evidence="10" type="ORF">DSM100688_1262</name>
    <name evidence="11" type="ORF">GFD24_03280</name>
</gene>
<reference evidence="11 12" key="1">
    <citation type="submission" date="2019-10" db="EMBL/GenBank/DDBJ databases">
        <title>Bifidobacterium from non-human primates.</title>
        <authorList>
            <person name="Modesto M."/>
        </authorList>
    </citation>
    <scope>NUCLEOTIDE SEQUENCE [LARGE SCALE GENOMIC DNA]</scope>
    <source>
        <strain evidence="11 12">TREM</strain>
    </source>
</reference>
<keyword evidence="4" id="KW-1003">Cell membrane</keyword>
<feature type="domain" description="ABC transporter" evidence="9">
    <location>
        <begin position="30"/>
        <end position="282"/>
    </location>
</feature>
<evidence type="ECO:0000256" key="7">
    <source>
        <dbReference type="ARBA" id="ARBA00023136"/>
    </source>
</evidence>
<dbReference type="GO" id="GO:0005886">
    <property type="term" value="C:plasma membrane"/>
    <property type="evidence" value="ECO:0007669"/>
    <property type="project" value="UniProtKB-SubCell"/>
</dbReference>
<evidence type="ECO:0000256" key="2">
    <source>
        <dbReference type="ARBA" id="ARBA00005417"/>
    </source>
</evidence>
<dbReference type="PROSITE" id="PS00211">
    <property type="entry name" value="ABC_TRANSPORTER_1"/>
    <property type="match status" value="1"/>
</dbReference>
<protein>
    <submittedName>
        <fullName evidence="11">ATP-binding cassette domain-containing protein</fullName>
    </submittedName>
    <submittedName>
        <fullName evidence="10">Oligopeptide/dipeptide ABC transporter ATPase</fullName>
    </submittedName>
</protein>
<dbReference type="Proteomes" id="UP000469943">
    <property type="component" value="Unassembled WGS sequence"/>
</dbReference>
<dbReference type="EMBL" id="WBSM01000006">
    <property type="protein sequence ID" value="KAB8287795.1"/>
    <property type="molecule type" value="Genomic_DNA"/>
</dbReference>
<dbReference type="CDD" id="cd03257">
    <property type="entry name" value="ABC_NikE_OppD_transporters"/>
    <property type="match status" value="1"/>
</dbReference>
<dbReference type="Proteomes" id="UP000482084">
    <property type="component" value="Unassembled WGS sequence"/>
</dbReference>
<dbReference type="RefSeq" id="WP_152358338.1">
    <property type="nucleotide sequence ID" value="NZ_WBSM01000006.1"/>
</dbReference>
<comment type="subcellular location">
    <subcellularLocation>
        <location evidence="1">Cell membrane</location>
        <topology evidence="1">Peripheral membrane protein</topology>
    </subcellularLocation>
</comment>
<evidence type="ECO:0000256" key="8">
    <source>
        <dbReference type="SAM" id="MobiDB-lite"/>
    </source>
</evidence>